<dbReference type="InterPro" id="IPR050278">
    <property type="entry name" value="Serine_Prot_S9B/DPPIV"/>
</dbReference>
<dbReference type="RefSeq" id="WP_121637490.1">
    <property type="nucleotide sequence ID" value="NZ_CP033065.1"/>
</dbReference>
<dbReference type="InterPro" id="IPR011042">
    <property type="entry name" value="6-blade_b-propeller_TolB-like"/>
</dbReference>
<dbReference type="Pfam" id="PF00930">
    <property type="entry name" value="DPPIV_N"/>
    <property type="match status" value="1"/>
</dbReference>
<feature type="domain" description="Peptidase S9 prolyl oligopeptidase catalytic" evidence="2">
    <location>
        <begin position="639"/>
        <end position="833"/>
    </location>
</feature>
<dbReference type="GO" id="GO:0008239">
    <property type="term" value="F:dipeptidyl-peptidase activity"/>
    <property type="evidence" value="ECO:0007669"/>
    <property type="project" value="TreeGrafter"/>
</dbReference>
<dbReference type="GO" id="GO:0008236">
    <property type="term" value="F:serine-type peptidase activity"/>
    <property type="evidence" value="ECO:0007669"/>
    <property type="project" value="InterPro"/>
</dbReference>
<feature type="domain" description="Dipeptidylpeptidase IV N-terminal" evidence="3">
    <location>
        <begin position="384"/>
        <end position="543"/>
    </location>
</feature>
<dbReference type="InterPro" id="IPR029058">
    <property type="entry name" value="AB_hydrolase_fold"/>
</dbReference>
<proteinExistence type="predicted"/>
<dbReference type="Pfam" id="PF00326">
    <property type="entry name" value="Peptidase_S9"/>
    <property type="match status" value="1"/>
</dbReference>
<dbReference type="InterPro" id="IPR002469">
    <property type="entry name" value="Peptidase_S9B_N"/>
</dbReference>
<dbReference type="Gene3D" id="2.120.10.30">
    <property type="entry name" value="TolB, C-terminal domain"/>
    <property type="match status" value="1"/>
</dbReference>
<dbReference type="EMBL" id="CP033065">
    <property type="protein sequence ID" value="AYM86663.1"/>
    <property type="molecule type" value="Genomic_DNA"/>
</dbReference>
<evidence type="ECO:0000259" key="3">
    <source>
        <dbReference type="Pfam" id="PF00930"/>
    </source>
</evidence>
<protein>
    <submittedName>
        <fullName evidence="4">S9 family peptidase</fullName>
    </submittedName>
</protein>
<organism evidence="4 5">
    <name type="scientific">Pseudoalteromonas agarivorans</name>
    <dbReference type="NCBI Taxonomy" id="176102"/>
    <lineage>
        <taxon>Bacteria</taxon>
        <taxon>Pseudomonadati</taxon>
        <taxon>Pseudomonadota</taxon>
        <taxon>Gammaproteobacteria</taxon>
        <taxon>Alteromonadales</taxon>
        <taxon>Pseudoalteromonadaceae</taxon>
        <taxon>Pseudoalteromonas</taxon>
    </lineage>
</organism>
<dbReference type="PANTHER" id="PTHR11731:SF193">
    <property type="entry name" value="DIPEPTIDYL PEPTIDASE 9"/>
    <property type="match status" value="1"/>
</dbReference>
<evidence type="ECO:0000313" key="4">
    <source>
        <dbReference type="EMBL" id="AYM86663.1"/>
    </source>
</evidence>
<reference evidence="4 5" key="1">
    <citation type="submission" date="2018-10" db="EMBL/GenBank/DDBJ databases">
        <title>Complete Genome Sequence and Transcriptomic Profiles of a Marine Bacterium, Pseudoalteromonas agarivorans Hao 2018.</title>
        <authorList>
            <person name="Hao L."/>
        </authorList>
    </citation>
    <scope>NUCLEOTIDE SEQUENCE [LARGE SCALE GENOMIC DNA]</scope>
    <source>
        <strain evidence="4 5">Hao 2018</strain>
    </source>
</reference>
<dbReference type="AlphaFoldDB" id="A0AAD0TYW4"/>
<name>A0AAD0TYW4_9GAMM</name>
<sequence>MIFNLSSSKTLVALAVTSSIMLAGCSATANTSSSQQSALPATPVAAVVNTPADAGSQNITLEQAMANPDWIGNQPKNAYWASDSATIIYAQKQQGSNLNDIYSQPINSKKAMQVSLDKLHTVGASKAVYSSDRTLQAYTFKGNVFVKNLTTGELKQITATSANESKPQFLNNGDLVYRQGNVFFKVDLKTGLSTELANLKLADEPKGLQEPTSYIAKEQHKLIEFVALQHKNKQDTQTRNEQINAQNSSIANTAFYLGDGNVIKEAQLSPNGDALIVVLQKQQSWRDKGDIMPNYITDDATIEPKKVRRRVADAKEQTSSVIHINLIDKTQTPLSFDTLPGFDEDVLAEVKKENYARDGKTYKSKKAPRGINLITNWGLNQAPIVWNDDGTQVAIMLEAWDNKDRWIATIDFDKNELVSQHRLHDDAWIAYAFNNFGWLHNSNTLYYLSEESGYSQLYKKPLNGKATALTSGQFEVSDITLTHDNSAIYYKANVEHPGLYEIYRVNPQTGKNEQVTDLNGMTDYTLSPDESKLLLKHSKITMPTELFVADAKANTTATQLTHTVSDEFLAKKLTAPKIVAVPSSHTEQPIYAKVYYPSDYVEGETGKSRKAVIFNHGAGYLQNSHMGWSVYFREFMFHSLLADEGYIVMDMDYRASKGYGRDWRTAIYRQMGTPETQDLADGVKWMAQNANVDTNAVGTYGGSYGGFMTFMALFTAPELFQSGAALRPVTDWAHYNTAYTANILNHPDVDPIAYERSSPIYYAEGLNKRLLINAPMVDDNVFFQDSVRLVQRLIELEKQNFETAIFPVEPHGFVQPSSWLDEYRRIHKLFKETL</sequence>
<evidence type="ECO:0000313" key="5">
    <source>
        <dbReference type="Proteomes" id="UP000279995"/>
    </source>
</evidence>
<feature type="signal peptide" evidence="1">
    <location>
        <begin position="1"/>
        <end position="29"/>
    </location>
</feature>
<dbReference type="Gene3D" id="3.40.50.1820">
    <property type="entry name" value="alpha/beta hydrolase"/>
    <property type="match status" value="1"/>
</dbReference>
<dbReference type="GO" id="GO:0006508">
    <property type="term" value="P:proteolysis"/>
    <property type="evidence" value="ECO:0007669"/>
    <property type="project" value="InterPro"/>
</dbReference>
<evidence type="ECO:0000259" key="2">
    <source>
        <dbReference type="Pfam" id="PF00326"/>
    </source>
</evidence>
<keyword evidence="1" id="KW-0732">Signal</keyword>
<dbReference type="Proteomes" id="UP000279995">
    <property type="component" value="Chromosome I"/>
</dbReference>
<accession>A0AAD0TYW4</accession>
<dbReference type="Gene3D" id="2.140.10.30">
    <property type="entry name" value="Dipeptidylpeptidase IV, N-terminal domain"/>
    <property type="match status" value="1"/>
</dbReference>
<feature type="chain" id="PRO_5042142148" evidence="1">
    <location>
        <begin position="30"/>
        <end position="834"/>
    </location>
</feature>
<evidence type="ECO:0000256" key="1">
    <source>
        <dbReference type="SAM" id="SignalP"/>
    </source>
</evidence>
<gene>
    <name evidence="4" type="ORF">D9T18_08055</name>
</gene>
<dbReference type="SUPFAM" id="SSF53474">
    <property type="entry name" value="alpha/beta-Hydrolases"/>
    <property type="match status" value="1"/>
</dbReference>
<dbReference type="SUPFAM" id="SSF82171">
    <property type="entry name" value="DPP6 N-terminal domain-like"/>
    <property type="match status" value="1"/>
</dbReference>
<dbReference type="PANTHER" id="PTHR11731">
    <property type="entry name" value="PROTEASE FAMILY S9B,C DIPEPTIDYL-PEPTIDASE IV-RELATED"/>
    <property type="match status" value="1"/>
</dbReference>
<dbReference type="InterPro" id="IPR001375">
    <property type="entry name" value="Peptidase_S9_cat"/>
</dbReference>